<name>A0A495JMS8_9ACTN</name>
<evidence type="ECO:0000313" key="1">
    <source>
        <dbReference type="EMBL" id="RKR89642.1"/>
    </source>
</evidence>
<dbReference type="InterPro" id="IPR004401">
    <property type="entry name" value="YbaB/EbfC"/>
</dbReference>
<keyword evidence="1" id="KW-0238">DNA-binding</keyword>
<organism evidence="1 2">
    <name type="scientific">Micromonospora pisi</name>
    <dbReference type="NCBI Taxonomy" id="589240"/>
    <lineage>
        <taxon>Bacteria</taxon>
        <taxon>Bacillati</taxon>
        <taxon>Actinomycetota</taxon>
        <taxon>Actinomycetes</taxon>
        <taxon>Micromonosporales</taxon>
        <taxon>Micromonosporaceae</taxon>
        <taxon>Micromonospora</taxon>
    </lineage>
</organism>
<dbReference type="AlphaFoldDB" id="A0A495JMS8"/>
<comment type="caution">
    <text evidence="1">The sequence shown here is derived from an EMBL/GenBank/DDBJ whole genome shotgun (WGS) entry which is preliminary data.</text>
</comment>
<dbReference type="EMBL" id="RBKT01000001">
    <property type="protein sequence ID" value="RKR89642.1"/>
    <property type="molecule type" value="Genomic_DNA"/>
</dbReference>
<protein>
    <submittedName>
        <fullName evidence="1">YbaB/EbfC DNA-binding family protein</fullName>
    </submittedName>
</protein>
<accession>A0A495JMS8</accession>
<keyword evidence="2" id="KW-1185">Reference proteome</keyword>
<proteinExistence type="predicted"/>
<dbReference type="InterPro" id="IPR036894">
    <property type="entry name" value="YbaB-like_sf"/>
</dbReference>
<dbReference type="RefSeq" id="WP_170208623.1">
    <property type="nucleotide sequence ID" value="NZ_RBKT01000001.1"/>
</dbReference>
<evidence type="ECO:0000313" key="2">
    <source>
        <dbReference type="Proteomes" id="UP000277671"/>
    </source>
</evidence>
<reference evidence="1 2" key="1">
    <citation type="submission" date="2018-10" db="EMBL/GenBank/DDBJ databases">
        <title>Sequencing the genomes of 1000 actinobacteria strains.</title>
        <authorList>
            <person name="Klenk H.-P."/>
        </authorList>
    </citation>
    <scope>NUCLEOTIDE SEQUENCE [LARGE SCALE GENOMIC DNA]</scope>
    <source>
        <strain evidence="1 2">DSM 45175</strain>
    </source>
</reference>
<dbReference type="SUPFAM" id="SSF82607">
    <property type="entry name" value="YbaB-like"/>
    <property type="match status" value="1"/>
</dbReference>
<gene>
    <name evidence="1" type="ORF">BDK92_3998</name>
</gene>
<dbReference type="Proteomes" id="UP000277671">
    <property type="component" value="Unassembled WGS sequence"/>
</dbReference>
<sequence length="135" mass="14925">MLGEGGFERQLVDVRALLRETISRASEEGRDEPGEYVAEAADGRIRVTVGTDGRVGAVEIDPRVLREGAEYLADEFRTAVNAALDGRGEQNRTDEPVPDLDALNSAVERLQDQSIRQMREMTATIGEVMRKLHKS</sequence>
<dbReference type="Pfam" id="PF02575">
    <property type="entry name" value="YbaB_DNA_bd"/>
    <property type="match status" value="1"/>
</dbReference>
<dbReference type="Gene3D" id="3.30.1310.10">
    <property type="entry name" value="Nucleoid-associated protein YbaB-like domain"/>
    <property type="match status" value="1"/>
</dbReference>
<dbReference type="GO" id="GO:0003677">
    <property type="term" value="F:DNA binding"/>
    <property type="evidence" value="ECO:0007669"/>
    <property type="project" value="UniProtKB-KW"/>
</dbReference>